<dbReference type="InterPro" id="IPR002850">
    <property type="entry name" value="PIN_toxin-like"/>
</dbReference>
<dbReference type="AlphaFoldDB" id="A0A7Z9BMI9"/>
<evidence type="ECO:0000259" key="1">
    <source>
        <dbReference type="SMART" id="SM00670"/>
    </source>
</evidence>
<comment type="caution">
    <text evidence="2">The sequence shown here is derived from an EMBL/GenBank/DDBJ whole genome shotgun (WGS) entry which is preliminary data.</text>
</comment>
<dbReference type="Proteomes" id="UP000182190">
    <property type="component" value="Unassembled WGS sequence"/>
</dbReference>
<evidence type="ECO:0000313" key="3">
    <source>
        <dbReference type="Proteomes" id="UP000182190"/>
    </source>
</evidence>
<name>A0A7Z9BMI9_9CYAN</name>
<dbReference type="SMART" id="SM00670">
    <property type="entry name" value="PINc"/>
    <property type="match status" value="1"/>
</dbReference>
<dbReference type="OrthoDB" id="426765at2"/>
<keyword evidence="3" id="KW-1185">Reference proteome</keyword>
<dbReference type="RefSeq" id="WP_083617379.1">
    <property type="nucleotide sequence ID" value="NZ_LR735000.1"/>
</dbReference>
<evidence type="ECO:0000313" key="2">
    <source>
        <dbReference type="EMBL" id="VXD17597.1"/>
    </source>
</evidence>
<gene>
    <name evidence="2" type="ORF">PL9631_350046</name>
</gene>
<dbReference type="InterPro" id="IPR029060">
    <property type="entry name" value="PIN-like_dom_sf"/>
</dbReference>
<dbReference type="PANTHER" id="PTHR34610:SF3">
    <property type="entry name" value="SSL7007 PROTEIN"/>
    <property type="match status" value="1"/>
</dbReference>
<organism evidence="2 3">
    <name type="scientific">Planktothrix paucivesiculata PCC 9631</name>
    <dbReference type="NCBI Taxonomy" id="671071"/>
    <lineage>
        <taxon>Bacteria</taxon>
        <taxon>Bacillati</taxon>
        <taxon>Cyanobacteriota</taxon>
        <taxon>Cyanophyceae</taxon>
        <taxon>Oscillatoriophycideae</taxon>
        <taxon>Oscillatoriales</taxon>
        <taxon>Microcoleaceae</taxon>
        <taxon>Planktothrix</taxon>
    </lineage>
</organism>
<dbReference type="PANTHER" id="PTHR34610">
    <property type="entry name" value="SSL7007 PROTEIN"/>
    <property type="match status" value="1"/>
</dbReference>
<dbReference type="Pfam" id="PF13470">
    <property type="entry name" value="PIN_3"/>
    <property type="match status" value="1"/>
</dbReference>
<dbReference type="InterPro" id="IPR002716">
    <property type="entry name" value="PIN_dom"/>
</dbReference>
<accession>A0A7Z9BMI9</accession>
<sequence length="137" mass="15631">MNKLRTVLDTNIFISGLLLSASKAQQVFDQVTESQILLISDSTFVEIYQTFIRPKFDKYVSLEKRLNFIGSLRQKAEIVNVTETITICRDAKDNKFLELAVSGKADLIITGDQDLLVLNPFKNIEIITVNEFLIRFN</sequence>
<protein>
    <recommendedName>
        <fullName evidence="1">PIN domain-containing protein</fullName>
    </recommendedName>
</protein>
<proteinExistence type="predicted"/>
<feature type="domain" description="PIN" evidence="1">
    <location>
        <begin position="4"/>
        <end position="117"/>
    </location>
</feature>
<dbReference type="NCBIfam" id="TIGR00305">
    <property type="entry name" value="putative toxin-antitoxin system toxin component, PIN family"/>
    <property type="match status" value="1"/>
</dbReference>
<dbReference type="SUPFAM" id="SSF88723">
    <property type="entry name" value="PIN domain-like"/>
    <property type="match status" value="1"/>
</dbReference>
<dbReference type="EMBL" id="CZCS02000174">
    <property type="protein sequence ID" value="VXD17597.1"/>
    <property type="molecule type" value="Genomic_DNA"/>
</dbReference>
<reference evidence="2" key="1">
    <citation type="submission" date="2019-10" db="EMBL/GenBank/DDBJ databases">
        <authorList>
            <consortium name="Genoscope - CEA"/>
            <person name="William W."/>
        </authorList>
    </citation>
    <scope>NUCLEOTIDE SEQUENCE [LARGE SCALE GENOMIC DNA]</scope>
    <source>
        <strain evidence="2">BBR_PRJEB10994</strain>
    </source>
</reference>